<name>A0ABV0VZ49_9TELE</name>
<dbReference type="Proteomes" id="UP001444071">
    <property type="component" value="Unassembled WGS sequence"/>
</dbReference>
<comment type="caution">
    <text evidence="1">The sequence shown here is derived from an EMBL/GenBank/DDBJ whole genome shotgun (WGS) entry which is preliminary data.</text>
</comment>
<reference evidence="1 2" key="1">
    <citation type="submission" date="2021-06" db="EMBL/GenBank/DDBJ databases">
        <authorList>
            <person name="Palmer J.M."/>
        </authorList>
    </citation>
    <scope>NUCLEOTIDE SEQUENCE [LARGE SCALE GENOMIC DNA]</scope>
    <source>
        <strain evidence="1 2">XR_2019</strain>
        <tissue evidence="1">Muscle</tissue>
    </source>
</reference>
<protein>
    <submittedName>
        <fullName evidence="1">Uncharacterized protein</fullName>
    </submittedName>
</protein>
<proteinExistence type="predicted"/>
<sequence length="109" mass="12227">MEDVTLNFDVLIDPKNCLLVVCTTNAERTCICLFIKSMNIILQGSRLMNMNKSEHNDSSGACTGTQSVTLRELLCQVQVQQLSKHCTTDQLVHSEHRKVSGAWTIRNSM</sequence>
<evidence type="ECO:0000313" key="2">
    <source>
        <dbReference type="Proteomes" id="UP001444071"/>
    </source>
</evidence>
<keyword evidence="2" id="KW-1185">Reference proteome</keyword>
<gene>
    <name evidence="1" type="ORF">XENORESO_019294</name>
</gene>
<dbReference type="EMBL" id="JAHRIM010017078">
    <property type="protein sequence ID" value="MEQ2261983.1"/>
    <property type="molecule type" value="Genomic_DNA"/>
</dbReference>
<evidence type="ECO:0000313" key="1">
    <source>
        <dbReference type="EMBL" id="MEQ2261983.1"/>
    </source>
</evidence>
<organism evidence="1 2">
    <name type="scientific">Xenotaenia resolanae</name>
    <dbReference type="NCBI Taxonomy" id="208358"/>
    <lineage>
        <taxon>Eukaryota</taxon>
        <taxon>Metazoa</taxon>
        <taxon>Chordata</taxon>
        <taxon>Craniata</taxon>
        <taxon>Vertebrata</taxon>
        <taxon>Euteleostomi</taxon>
        <taxon>Actinopterygii</taxon>
        <taxon>Neopterygii</taxon>
        <taxon>Teleostei</taxon>
        <taxon>Neoteleostei</taxon>
        <taxon>Acanthomorphata</taxon>
        <taxon>Ovalentaria</taxon>
        <taxon>Atherinomorphae</taxon>
        <taxon>Cyprinodontiformes</taxon>
        <taxon>Goodeidae</taxon>
        <taxon>Xenotaenia</taxon>
    </lineage>
</organism>
<accession>A0ABV0VZ49</accession>